<protein>
    <submittedName>
        <fullName evidence="1">Uncharacterized protein</fullName>
    </submittedName>
</protein>
<reference evidence="1" key="1">
    <citation type="submission" date="2013-12" db="EMBL/GenBank/DDBJ databases">
        <title>A Varibaculum cambriense genome reconstructed from a premature infant gut community with otherwise low bacterial novelty that shifts toward anaerobic metabolism during the third week of life.</title>
        <authorList>
            <person name="Brown C.T."/>
            <person name="Sharon I."/>
            <person name="Thomas B.C."/>
            <person name="Castelle C.J."/>
            <person name="Morowitz M.J."/>
            <person name="Banfield J.F."/>
        </authorList>
    </citation>
    <scope>NUCLEOTIDE SEQUENCE</scope>
</reference>
<dbReference type="AlphaFoldDB" id="W1Y957"/>
<sequence>LLESSKEGRNINRHYYTREEIKSAVKRPVVADLLALLSWRNQFSAFALDGTITVETPSEHDIKITRTDHSGDNIAILLANAKTRTFVITANGKTVLQNK</sequence>
<gene>
    <name evidence="1" type="ORF">Q604_UNBC06973G0001</name>
</gene>
<feature type="non-terminal residue" evidence="1">
    <location>
        <position position="1"/>
    </location>
</feature>
<name>W1Y957_9ZZZZ</name>
<dbReference type="EMBL" id="AZMM01006973">
    <property type="protein sequence ID" value="ETJ39047.1"/>
    <property type="molecule type" value="Genomic_DNA"/>
</dbReference>
<accession>W1Y957</accession>
<evidence type="ECO:0000313" key="1">
    <source>
        <dbReference type="EMBL" id="ETJ39047.1"/>
    </source>
</evidence>
<proteinExistence type="predicted"/>
<organism evidence="1">
    <name type="scientific">human gut metagenome</name>
    <dbReference type="NCBI Taxonomy" id="408170"/>
    <lineage>
        <taxon>unclassified sequences</taxon>
        <taxon>metagenomes</taxon>
        <taxon>organismal metagenomes</taxon>
    </lineage>
</organism>
<comment type="caution">
    <text evidence="1">The sequence shown here is derived from an EMBL/GenBank/DDBJ whole genome shotgun (WGS) entry which is preliminary data.</text>
</comment>